<dbReference type="GO" id="GO:0016787">
    <property type="term" value="F:hydrolase activity"/>
    <property type="evidence" value="ECO:0007669"/>
    <property type="project" value="UniProtKB-KW"/>
</dbReference>
<organism evidence="3 4">
    <name type="scientific">Afifella marina DSM 2698</name>
    <dbReference type="NCBI Taxonomy" id="1120955"/>
    <lineage>
        <taxon>Bacteria</taxon>
        <taxon>Pseudomonadati</taxon>
        <taxon>Pseudomonadota</taxon>
        <taxon>Alphaproteobacteria</taxon>
        <taxon>Hyphomicrobiales</taxon>
        <taxon>Afifellaceae</taxon>
        <taxon>Afifella</taxon>
    </lineage>
</organism>
<dbReference type="RefSeq" id="WP_092809249.1">
    <property type="nucleotide sequence ID" value="NZ_FMVW01000001.1"/>
</dbReference>
<keyword evidence="4" id="KW-1185">Reference proteome</keyword>
<name>A0A1G5MC39_AFIMA</name>
<proteinExistence type="predicted"/>
<evidence type="ECO:0000313" key="4">
    <source>
        <dbReference type="Proteomes" id="UP000199347"/>
    </source>
</evidence>
<dbReference type="SUPFAM" id="SSF53474">
    <property type="entry name" value="alpha/beta-Hydrolases"/>
    <property type="match status" value="1"/>
</dbReference>
<dbReference type="PANTHER" id="PTHR48081:SF9">
    <property type="entry name" value="CARBOXYLESTERASE"/>
    <property type="match status" value="1"/>
</dbReference>
<gene>
    <name evidence="3" type="ORF">SAMN03080610_00450</name>
</gene>
<dbReference type="PANTHER" id="PTHR48081">
    <property type="entry name" value="AB HYDROLASE SUPERFAMILY PROTEIN C4A8.06C"/>
    <property type="match status" value="1"/>
</dbReference>
<dbReference type="InterPro" id="IPR050300">
    <property type="entry name" value="GDXG_lipolytic_enzyme"/>
</dbReference>
<evidence type="ECO:0000256" key="1">
    <source>
        <dbReference type="ARBA" id="ARBA00022801"/>
    </source>
</evidence>
<keyword evidence="1" id="KW-0378">Hydrolase</keyword>
<dbReference type="InterPro" id="IPR029058">
    <property type="entry name" value="AB_hydrolase_fold"/>
</dbReference>
<evidence type="ECO:0000259" key="2">
    <source>
        <dbReference type="Pfam" id="PF20434"/>
    </source>
</evidence>
<reference evidence="3 4" key="1">
    <citation type="submission" date="2016-10" db="EMBL/GenBank/DDBJ databases">
        <authorList>
            <person name="de Groot N.N."/>
        </authorList>
    </citation>
    <scope>NUCLEOTIDE SEQUENCE [LARGE SCALE GENOMIC DNA]</scope>
    <source>
        <strain evidence="3 4">DSM 2698</strain>
    </source>
</reference>
<dbReference type="AlphaFoldDB" id="A0A1G5MC39"/>
<dbReference type="EMBL" id="FMVW01000001">
    <property type="protein sequence ID" value="SCZ22725.1"/>
    <property type="molecule type" value="Genomic_DNA"/>
</dbReference>
<dbReference type="Gene3D" id="3.40.50.1820">
    <property type="entry name" value="alpha/beta hydrolase"/>
    <property type="match status" value="1"/>
</dbReference>
<sequence length="290" mass="31857">MLSLSYLWQDAALRFADLTSPKRGYQRISDIAYGVGPRHKLDLYKSESPRENTPLVVFFYGGGWDSGKKADYRFIAQALTMLGCDVAIPDYRLYPDVHFPQFVEDGAKAVAFLASGKADGVRRPVFLAGHSAGAQIAFLLTLDRRYLAKAGSSVETVVEGAIGLAGPYDFLPLEEERYKRVFPLETRAASQPIAFVDGPTPPIFLATGNADRTVDPANSERLARKLRSFGNEDVTHVTYPKIGHADLIGTLLPLLQRKAPLLADLGDFIEAYSQPPTPSREPVREAVPTM</sequence>
<accession>A0A1G5MC39</accession>
<feature type="domain" description="BD-FAE-like" evidence="2">
    <location>
        <begin position="41"/>
        <end position="226"/>
    </location>
</feature>
<dbReference type="Proteomes" id="UP000199347">
    <property type="component" value="Unassembled WGS sequence"/>
</dbReference>
<dbReference type="STRING" id="1120955.SAMN03080610_00450"/>
<dbReference type="OrthoDB" id="9771666at2"/>
<dbReference type="Pfam" id="PF20434">
    <property type="entry name" value="BD-FAE"/>
    <property type="match status" value="1"/>
</dbReference>
<evidence type="ECO:0000313" key="3">
    <source>
        <dbReference type="EMBL" id="SCZ22725.1"/>
    </source>
</evidence>
<dbReference type="InterPro" id="IPR049492">
    <property type="entry name" value="BD-FAE-like_dom"/>
</dbReference>
<protein>
    <submittedName>
        <fullName evidence="3">Acetyl esterase/lipase</fullName>
    </submittedName>
</protein>